<dbReference type="PANTHER" id="PTHR24104:SF48">
    <property type="entry name" value="PROTEIN WECH"/>
    <property type="match status" value="1"/>
</dbReference>
<feature type="repeat" description="NHL" evidence="3">
    <location>
        <begin position="539"/>
        <end position="582"/>
    </location>
</feature>
<evidence type="ECO:0000313" key="7">
    <source>
        <dbReference type="Proteomes" id="UP000092461"/>
    </source>
</evidence>
<dbReference type="SUPFAM" id="SSF57845">
    <property type="entry name" value="B-box zinc-binding domain"/>
    <property type="match status" value="1"/>
</dbReference>
<dbReference type="InterPro" id="IPR011042">
    <property type="entry name" value="6-blade_b-propeller_TolB-like"/>
</dbReference>
<dbReference type="EnsemblMetazoa" id="LLOJ003030-RA">
    <property type="protein sequence ID" value="LLOJ003030-PA"/>
    <property type="gene ID" value="LLOJ003030"/>
</dbReference>
<dbReference type="InterPro" id="IPR001258">
    <property type="entry name" value="NHL_repeat"/>
</dbReference>
<sequence>MEQHIRPPPTLEDSEAIDLDEFVVNTRLGAIGTPRQSPKEEDGAVGYSSPSPGSDETPPNFGGINYYCGNCQMHHAISRCISCNDILCEECVQRHIYRNLANDHIIMPLHAPPPAPQATNGAVAMPTLNTGPRCSLHNESLRYVCETCFMNVCQDCTLWEHKDHNCVLANEVVDNAHVKLNAIFNYGKMGTQKIKCSIDKAVIYSQAIERETCELANRIRKTMRALCCAVEERERALLDRLEKMRYQKLTILSDQMTGLRAALAGIASTSVELTKAQQVLPSLSQTDLALVLVRTENQMYEFSEMYKSLQPKEEVFTFVPPNFDLATEIKKQGDIQLQERRLPNGEVPAEPQPQQINGIPGILQPLRRRPILRAPEGPLVVQQPPPMMVPQQQQEERQPDPVEAALPRELSPSFGDTTVRAEFGGSLCIPGHPFPIRVRYTPGPVVSFAYEGSGEGEVSRPWGVCVDRDGQILLADRRNNRIQVFGQDGKLRFMFGCHGQANGQFDLPAGITTDQMRRIIVVDKDNHRVQIFSHTGTYMHKFGTFGRECGQFQYPWGVCVNAKGDILVSDSRNHRVQLFNHNGHFIARFNFDGIHHTRSLKGLTSPRGVTCTPSGNFIVSDFENHRLMIVDPGLTRLIASKGFEGIPRQDFSRPSGLCVDDEGRIIVADSKNQRVLVFTKDFDFLWAVDVRPEVKLDRPPMHDKDRPTDIALLPDGRLVMVVETSPESRDCVGPNQAFVHIY</sequence>
<evidence type="ECO:0000313" key="6">
    <source>
        <dbReference type="EnsemblMetazoa" id="LLOJ003030-PA"/>
    </source>
</evidence>
<proteinExistence type="predicted"/>
<dbReference type="PROSITE" id="PS51125">
    <property type="entry name" value="NHL"/>
    <property type="match status" value="5"/>
</dbReference>
<protein>
    <recommendedName>
        <fullName evidence="5">B box-type domain-containing protein</fullName>
    </recommendedName>
</protein>
<dbReference type="VEuPathDB" id="VectorBase:LLOJ003030"/>
<dbReference type="GO" id="GO:0008270">
    <property type="term" value="F:zinc ion binding"/>
    <property type="evidence" value="ECO:0007669"/>
    <property type="project" value="UniProtKB-KW"/>
</dbReference>
<keyword evidence="2" id="KW-0862">Zinc</keyword>
<evidence type="ECO:0000256" key="1">
    <source>
        <dbReference type="ARBA" id="ARBA00022737"/>
    </source>
</evidence>
<evidence type="ECO:0000256" key="2">
    <source>
        <dbReference type="PROSITE-ProRule" id="PRU00024"/>
    </source>
</evidence>
<dbReference type="EMBL" id="AJWK01009884">
    <property type="status" value="NOT_ANNOTATED_CDS"/>
    <property type="molecule type" value="Genomic_DNA"/>
</dbReference>
<evidence type="ECO:0000256" key="3">
    <source>
        <dbReference type="PROSITE-ProRule" id="PRU00504"/>
    </source>
</evidence>
<feature type="region of interest" description="Disordered" evidence="4">
    <location>
        <begin position="29"/>
        <end position="57"/>
    </location>
</feature>
<feature type="repeat" description="NHL" evidence="3">
    <location>
        <begin position="640"/>
        <end position="681"/>
    </location>
</feature>
<reference evidence="6" key="1">
    <citation type="submission" date="2020-05" db="UniProtKB">
        <authorList>
            <consortium name="EnsemblMetazoa"/>
        </authorList>
    </citation>
    <scope>IDENTIFICATION</scope>
    <source>
        <strain evidence="6">Jacobina</strain>
    </source>
</reference>
<dbReference type="CDD" id="cd14954">
    <property type="entry name" value="NHL_TRIM71_like"/>
    <property type="match status" value="1"/>
</dbReference>
<evidence type="ECO:0000259" key="5">
    <source>
        <dbReference type="PROSITE" id="PS50119"/>
    </source>
</evidence>
<dbReference type="PANTHER" id="PTHR24104">
    <property type="entry name" value="E3 UBIQUITIN-PROTEIN LIGASE NHLRC1-RELATED"/>
    <property type="match status" value="1"/>
</dbReference>
<keyword evidence="7" id="KW-1185">Reference proteome</keyword>
<feature type="repeat" description="NHL" evidence="3">
    <location>
        <begin position="447"/>
        <end position="488"/>
    </location>
</feature>
<dbReference type="CDD" id="cd19757">
    <property type="entry name" value="Bbox1"/>
    <property type="match status" value="1"/>
</dbReference>
<evidence type="ECO:0000256" key="4">
    <source>
        <dbReference type="SAM" id="MobiDB-lite"/>
    </source>
</evidence>
<keyword evidence="2" id="KW-0479">Metal-binding</keyword>
<dbReference type="Proteomes" id="UP000092461">
    <property type="component" value="Unassembled WGS sequence"/>
</dbReference>
<feature type="repeat" description="NHL" evidence="3">
    <location>
        <begin position="603"/>
        <end position="633"/>
    </location>
</feature>
<feature type="domain" description="B box-type" evidence="5">
    <location>
        <begin position="68"/>
        <end position="109"/>
    </location>
</feature>
<dbReference type="AlphaFoldDB" id="A0A1B0CFA9"/>
<dbReference type="VEuPathDB" id="VectorBase:LLONM1_002808"/>
<keyword evidence="1" id="KW-0677">Repeat</keyword>
<dbReference type="PROSITE" id="PS50119">
    <property type="entry name" value="ZF_BBOX"/>
    <property type="match status" value="2"/>
</dbReference>
<dbReference type="Pfam" id="PF00643">
    <property type="entry name" value="zf-B_box"/>
    <property type="match status" value="1"/>
</dbReference>
<feature type="region of interest" description="Disordered" evidence="4">
    <location>
        <begin position="377"/>
        <end position="402"/>
    </location>
</feature>
<dbReference type="SMART" id="SM00336">
    <property type="entry name" value="BBOX"/>
    <property type="match status" value="2"/>
</dbReference>
<feature type="repeat" description="NHL" evidence="3">
    <location>
        <begin position="495"/>
        <end position="535"/>
    </location>
</feature>
<dbReference type="Gene3D" id="2.120.10.30">
    <property type="entry name" value="TolB, C-terminal domain"/>
    <property type="match status" value="1"/>
</dbReference>
<dbReference type="InterPro" id="IPR000315">
    <property type="entry name" value="Znf_B-box"/>
</dbReference>
<accession>A0A1B0CFA9</accession>
<dbReference type="Pfam" id="PF01436">
    <property type="entry name" value="NHL"/>
    <property type="match status" value="5"/>
</dbReference>
<dbReference type="SUPFAM" id="SSF101898">
    <property type="entry name" value="NHL repeat"/>
    <property type="match status" value="1"/>
</dbReference>
<feature type="domain" description="B box-type" evidence="5">
    <location>
        <begin position="129"/>
        <end position="175"/>
    </location>
</feature>
<name>A0A1B0CFA9_LUTLO</name>
<organism evidence="6 7">
    <name type="scientific">Lutzomyia longipalpis</name>
    <name type="common">Sand fly</name>
    <dbReference type="NCBI Taxonomy" id="7200"/>
    <lineage>
        <taxon>Eukaryota</taxon>
        <taxon>Metazoa</taxon>
        <taxon>Ecdysozoa</taxon>
        <taxon>Arthropoda</taxon>
        <taxon>Hexapoda</taxon>
        <taxon>Insecta</taxon>
        <taxon>Pterygota</taxon>
        <taxon>Neoptera</taxon>
        <taxon>Endopterygota</taxon>
        <taxon>Diptera</taxon>
        <taxon>Nematocera</taxon>
        <taxon>Psychodoidea</taxon>
        <taxon>Psychodidae</taxon>
        <taxon>Lutzomyia</taxon>
        <taxon>Lutzomyia</taxon>
    </lineage>
</organism>
<keyword evidence="2" id="KW-0863">Zinc-finger</keyword>
<dbReference type="InterPro" id="IPR050952">
    <property type="entry name" value="TRIM-NHL_E3_ligases"/>
</dbReference>
<dbReference type="Gene3D" id="3.30.160.60">
    <property type="entry name" value="Classic Zinc Finger"/>
    <property type="match status" value="1"/>
</dbReference>